<evidence type="ECO:0000313" key="2">
    <source>
        <dbReference type="Proteomes" id="UP000275078"/>
    </source>
</evidence>
<dbReference type="Proteomes" id="UP000275078">
    <property type="component" value="Unassembled WGS sequence"/>
</dbReference>
<keyword evidence="2" id="KW-1185">Reference proteome</keyword>
<name>A0A3N4I474_ASCIM</name>
<protein>
    <submittedName>
        <fullName evidence="1">Uncharacterized protein</fullName>
    </submittedName>
</protein>
<dbReference type="AlphaFoldDB" id="A0A3N4I474"/>
<dbReference type="EMBL" id="ML119704">
    <property type="protein sequence ID" value="RPA78971.1"/>
    <property type="molecule type" value="Genomic_DNA"/>
</dbReference>
<sequence>MSWKMGNSWIGHNEETGRSVKKFRGLTAFVVDVRSESVEARIQRKILNSHPRVEVRVVIQ</sequence>
<evidence type="ECO:0000313" key="1">
    <source>
        <dbReference type="EMBL" id="RPA78971.1"/>
    </source>
</evidence>
<reference evidence="1 2" key="1">
    <citation type="journal article" date="2018" name="Nat. Ecol. Evol.">
        <title>Pezizomycetes genomes reveal the molecular basis of ectomycorrhizal truffle lifestyle.</title>
        <authorList>
            <person name="Murat C."/>
            <person name="Payen T."/>
            <person name="Noel B."/>
            <person name="Kuo A."/>
            <person name="Morin E."/>
            <person name="Chen J."/>
            <person name="Kohler A."/>
            <person name="Krizsan K."/>
            <person name="Balestrini R."/>
            <person name="Da Silva C."/>
            <person name="Montanini B."/>
            <person name="Hainaut M."/>
            <person name="Levati E."/>
            <person name="Barry K.W."/>
            <person name="Belfiori B."/>
            <person name="Cichocki N."/>
            <person name="Clum A."/>
            <person name="Dockter R.B."/>
            <person name="Fauchery L."/>
            <person name="Guy J."/>
            <person name="Iotti M."/>
            <person name="Le Tacon F."/>
            <person name="Lindquist E.A."/>
            <person name="Lipzen A."/>
            <person name="Malagnac F."/>
            <person name="Mello A."/>
            <person name="Molinier V."/>
            <person name="Miyauchi S."/>
            <person name="Poulain J."/>
            <person name="Riccioni C."/>
            <person name="Rubini A."/>
            <person name="Sitrit Y."/>
            <person name="Splivallo R."/>
            <person name="Traeger S."/>
            <person name="Wang M."/>
            <person name="Zifcakova L."/>
            <person name="Wipf D."/>
            <person name="Zambonelli A."/>
            <person name="Paolocci F."/>
            <person name="Nowrousian M."/>
            <person name="Ottonello S."/>
            <person name="Baldrian P."/>
            <person name="Spatafora J.W."/>
            <person name="Henrissat B."/>
            <person name="Nagy L.G."/>
            <person name="Aury J.M."/>
            <person name="Wincker P."/>
            <person name="Grigoriev I.V."/>
            <person name="Bonfante P."/>
            <person name="Martin F.M."/>
        </authorList>
    </citation>
    <scope>NUCLEOTIDE SEQUENCE [LARGE SCALE GENOMIC DNA]</scope>
    <source>
        <strain evidence="1 2">RN42</strain>
    </source>
</reference>
<accession>A0A3N4I474</accession>
<gene>
    <name evidence="1" type="ORF">BJ508DRAFT_416198</name>
</gene>
<proteinExistence type="predicted"/>
<organism evidence="1 2">
    <name type="scientific">Ascobolus immersus RN42</name>
    <dbReference type="NCBI Taxonomy" id="1160509"/>
    <lineage>
        <taxon>Eukaryota</taxon>
        <taxon>Fungi</taxon>
        <taxon>Dikarya</taxon>
        <taxon>Ascomycota</taxon>
        <taxon>Pezizomycotina</taxon>
        <taxon>Pezizomycetes</taxon>
        <taxon>Pezizales</taxon>
        <taxon>Ascobolaceae</taxon>
        <taxon>Ascobolus</taxon>
    </lineage>
</organism>